<dbReference type="AlphaFoldDB" id="A0A0E9TEN8"/>
<protein>
    <submittedName>
        <fullName evidence="1">Uncharacterized protein</fullName>
    </submittedName>
</protein>
<reference evidence="1" key="2">
    <citation type="journal article" date="2015" name="Fish Shellfish Immunol.">
        <title>Early steps in the European eel (Anguilla anguilla)-Vibrio vulnificus interaction in the gills: Role of the RtxA13 toxin.</title>
        <authorList>
            <person name="Callol A."/>
            <person name="Pajuelo D."/>
            <person name="Ebbesson L."/>
            <person name="Teles M."/>
            <person name="MacKenzie S."/>
            <person name="Amaro C."/>
        </authorList>
    </citation>
    <scope>NUCLEOTIDE SEQUENCE</scope>
</reference>
<reference evidence="1" key="1">
    <citation type="submission" date="2014-11" db="EMBL/GenBank/DDBJ databases">
        <authorList>
            <person name="Amaro Gonzalez C."/>
        </authorList>
    </citation>
    <scope>NUCLEOTIDE SEQUENCE</scope>
</reference>
<accession>A0A0E9TEN8</accession>
<sequence length="20" mass="2370">MLLTMDYVLLFGMLQQILAR</sequence>
<proteinExistence type="predicted"/>
<dbReference type="EMBL" id="GBXM01057232">
    <property type="protein sequence ID" value="JAH51345.1"/>
    <property type="molecule type" value="Transcribed_RNA"/>
</dbReference>
<evidence type="ECO:0000313" key="1">
    <source>
        <dbReference type="EMBL" id="JAH51345.1"/>
    </source>
</evidence>
<name>A0A0E9TEN8_ANGAN</name>
<organism evidence="1">
    <name type="scientific">Anguilla anguilla</name>
    <name type="common">European freshwater eel</name>
    <name type="synonym">Muraena anguilla</name>
    <dbReference type="NCBI Taxonomy" id="7936"/>
    <lineage>
        <taxon>Eukaryota</taxon>
        <taxon>Metazoa</taxon>
        <taxon>Chordata</taxon>
        <taxon>Craniata</taxon>
        <taxon>Vertebrata</taxon>
        <taxon>Euteleostomi</taxon>
        <taxon>Actinopterygii</taxon>
        <taxon>Neopterygii</taxon>
        <taxon>Teleostei</taxon>
        <taxon>Anguilliformes</taxon>
        <taxon>Anguillidae</taxon>
        <taxon>Anguilla</taxon>
    </lineage>
</organism>